<dbReference type="AlphaFoldDB" id="A0A2U3ER19"/>
<dbReference type="Proteomes" id="UP000245956">
    <property type="component" value="Unassembled WGS sequence"/>
</dbReference>
<accession>A0A2U3ER19</accession>
<evidence type="ECO:0000256" key="1">
    <source>
        <dbReference type="SAM" id="MobiDB-lite"/>
    </source>
</evidence>
<proteinExistence type="predicted"/>
<gene>
    <name evidence="2" type="ORF">PCL_04140</name>
</gene>
<feature type="region of interest" description="Disordered" evidence="1">
    <location>
        <begin position="104"/>
        <end position="134"/>
    </location>
</feature>
<reference evidence="2 3" key="1">
    <citation type="journal article" date="2016" name="Front. Microbiol.">
        <title>Genome and transcriptome sequences reveal the specific parasitism of the nematophagous Purpureocillium lilacinum 36-1.</title>
        <authorList>
            <person name="Xie J."/>
            <person name="Li S."/>
            <person name="Mo C."/>
            <person name="Xiao X."/>
            <person name="Peng D."/>
            <person name="Wang G."/>
            <person name="Xiao Y."/>
        </authorList>
    </citation>
    <scope>NUCLEOTIDE SEQUENCE [LARGE SCALE GENOMIC DNA]</scope>
    <source>
        <strain evidence="2 3">36-1</strain>
    </source>
</reference>
<name>A0A2U3ER19_PURLI</name>
<dbReference type="EMBL" id="LCWV01000001">
    <property type="protein sequence ID" value="PWI76946.1"/>
    <property type="molecule type" value="Genomic_DNA"/>
</dbReference>
<sequence length="250" mass="27537">MLAFLREGEWHWLDDAVIFKRSLTVNPVQTIVQTAHESAHVPGLTRVASSRIADCDIRCVREKAHSDWSDGDSYNGPDLTTPRGIYPTPSPCLWFAERSHAEHIEWQDPTPVSDDDGDADEDMDESGLRAHGGSPLSETIVFVNAEGVPRTETIGNMVQYKVRNPDLPNQEFQFLISPMHLRAIGGKFEFTSSTPMSTQCAYATSSSCFTRFAAVVRVLPYGSGSITSTSLRSSPYATTPAPVLEIFKLA</sequence>
<evidence type="ECO:0000313" key="2">
    <source>
        <dbReference type="EMBL" id="PWI76946.1"/>
    </source>
</evidence>
<feature type="compositionally biased region" description="Acidic residues" evidence="1">
    <location>
        <begin position="113"/>
        <end position="125"/>
    </location>
</feature>
<comment type="caution">
    <text evidence="2">The sequence shown here is derived from an EMBL/GenBank/DDBJ whole genome shotgun (WGS) entry which is preliminary data.</text>
</comment>
<evidence type="ECO:0000313" key="3">
    <source>
        <dbReference type="Proteomes" id="UP000245956"/>
    </source>
</evidence>
<protein>
    <submittedName>
        <fullName evidence="2">Uncharacterized protein</fullName>
    </submittedName>
</protein>
<organism evidence="2 3">
    <name type="scientific">Purpureocillium lilacinum</name>
    <name type="common">Paecilomyces lilacinus</name>
    <dbReference type="NCBI Taxonomy" id="33203"/>
    <lineage>
        <taxon>Eukaryota</taxon>
        <taxon>Fungi</taxon>
        <taxon>Dikarya</taxon>
        <taxon>Ascomycota</taxon>
        <taxon>Pezizomycotina</taxon>
        <taxon>Sordariomycetes</taxon>
        <taxon>Hypocreomycetidae</taxon>
        <taxon>Hypocreales</taxon>
        <taxon>Ophiocordycipitaceae</taxon>
        <taxon>Purpureocillium</taxon>
    </lineage>
</organism>